<keyword evidence="6 16" id="KW-0472">Membrane</keyword>
<feature type="compositionally biased region" description="Polar residues" evidence="15">
    <location>
        <begin position="23"/>
        <end position="32"/>
    </location>
</feature>
<dbReference type="SMR" id="B7GBW9"/>
<evidence type="ECO:0000256" key="13">
    <source>
        <dbReference type="ARBA" id="ARBA00044780"/>
    </source>
</evidence>
<dbReference type="GeneID" id="7198458"/>
<evidence type="ECO:0000256" key="9">
    <source>
        <dbReference type="ARBA" id="ARBA00044656"/>
    </source>
</evidence>
<feature type="transmembrane region" description="Helical" evidence="16">
    <location>
        <begin position="348"/>
        <end position="365"/>
    </location>
</feature>
<evidence type="ECO:0000313" key="19">
    <source>
        <dbReference type="Proteomes" id="UP000000759"/>
    </source>
</evidence>
<dbReference type="SUPFAM" id="SSF103473">
    <property type="entry name" value="MFS general substrate transporter"/>
    <property type="match status" value="1"/>
</dbReference>
<comment type="subcellular location">
    <subcellularLocation>
        <location evidence="1">Membrane</location>
        <topology evidence="1">Multi-pass membrane protein</topology>
    </subcellularLocation>
</comment>
<dbReference type="Proteomes" id="UP000000759">
    <property type="component" value="Chromosome 24"/>
</dbReference>
<dbReference type="InterPro" id="IPR005828">
    <property type="entry name" value="MFS_sugar_transport-like"/>
</dbReference>
<proteinExistence type="inferred from homology"/>
<evidence type="ECO:0000256" key="3">
    <source>
        <dbReference type="ARBA" id="ARBA00022448"/>
    </source>
</evidence>
<feature type="transmembrane region" description="Helical" evidence="16">
    <location>
        <begin position="168"/>
        <end position="185"/>
    </location>
</feature>
<dbReference type="OrthoDB" id="96739at2759"/>
<dbReference type="InterPro" id="IPR036259">
    <property type="entry name" value="MFS_trans_sf"/>
</dbReference>
<feature type="transmembrane region" description="Helical" evidence="16">
    <location>
        <begin position="472"/>
        <end position="492"/>
    </location>
</feature>
<dbReference type="KEGG" id="pti:PHATRDRAFT_30620"/>
<dbReference type="STRING" id="556484.B7GBW9"/>
<feature type="transmembrane region" description="Helical" evidence="16">
    <location>
        <begin position="228"/>
        <end position="250"/>
    </location>
</feature>
<comment type="catalytic activity">
    <reaction evidence="9">
        <text>D-xylose(out) = D-xylose(in)</text>
        <dbReference type="Rhea" id="RHEA:78427"/>
        <dbReference type="ChEBI" id="CHEBI:53455"/>
    </reaction>
    <physiologicalReaction direction="left-to-right" evidence="9">
        <dbReference type="Rhea" id="RHEA:78428"/>
    </physiologicalReaction>
</comment>
<evidence type="ECO:0000256" key="5">
    <source>
        <dbReference type="ARBA" id="ARBA00022989"/>
    </source>
</evidence>
<feature type="transmembrane region" description="Helical" evidence="16">
    <location>
        <begin position="443"/>
        <end position="466"/>
    </location>
</feature>
<evidence type="ECO:0000256" key="1">
    <source>
        <dbReference type="ARBA" id="ARBA00004141"/>
    </source>
</evidence>
<keyword evidence="19" id="KW-1185">Reference proteome</keyword>
<evidence type="ECO:0000256" key="15">
    <source>
        <dbReference type="SAM" id="MobiDB-lite"/>
    </source>
</evidence>
<dbReference type="PROSITE" id="PS50850">
    <property type="entry name" value="MFS"/>
    <property type="match status" value="1"/>
</dbReference>
<accession>B7GBW9</accession>
<dbReference type="Gene3D" id="1.20.1250.20">
    <property type="entry name" value="MFS general substrate transporter like domains"/>
    <property type="match status" value="1"/>
</dbReference>
<dbReference type="AlphaFoldDB" id="B7GBW9"/>
<organism evidence="18 19">
    <name type="scientific">Phaeodactylum tricornutum (strain CCAP 1055/1)</name>
    <dbReference type="NCBI Taxonomy" id="556484"/>
    <lineage>
        <taxon>Eukaryota</taxon>
        <taxon>Sar</taxon>
        <taxon>Stramenopiles</taxon>
        <taxon>Ochrophyta</taxon>
        <taxon>Bacillariophyta</taxon>
        <taxon>Bacillariophyceae</taxon>
        <taxon>Bacillariophycidae</taxon>
        <taxon>Naviculales</taxon>
        <taxon>Phaeodactylaceae</taxon>
        <taxon>Phaeodactylum</taxon>
    </lineage>
</organism>
<dbReference type="GO" id="GO:0016020">
    <property type="term" value="C:membrane"/>
    <property type="evidence" value="ECO:0007669"/>
    <property type="project" value="UniProtKB-SubCell"/>
</dbReference>
<comment type="catalytic activity">
    <reaction evidence="10">
        <text>D-mannose(out) = D-mannose(in)</text>
        <dbReference type="Rhea" id="RHEA:78391"/>
        <dbReference type="ChEBI" id="CHEBI:4208"/>
    </reaction>
    <physiologicalReaction direction="left-to-right" evidence="10">
        <dbReference type="Rhea" id="RHEA:78392"/>
    </physiologicalReaction>
</comment>
<feature type="transmembrane region" description="Helical" evidence="16">
    <location>
        <begin position="138"/>
        <end position="162"/>
    </location>
</feature>
<comment type="catalytic activity">
    <reaction evidence="12">
        <text>D-fructose(out) = D-fructose(in)</text>
        <dbReference type="Rhea" id="RHEA:60372"/>
        <dbReference type="ChEBI" id="CHEBI:37721"/>
    </reaction>
    <physiologicalReaction direction="left-to-right" evidence="12">
        <dbReference type="Rhea" id="RHEA:60373"/>
    </physiologicalReaction>
</comment>
<feature type="transmembrane region" description="Helical" evidence="16">
    <location>
        <begin position="377"/>
        <end position="397"/>
    </location>
</feature>
<feature type="transmembrane region" description="Helical" evidence="16">
    <location>
        <begin position="409"/>
        <end position="431"/>
    </location>
</feature>
<gene>
    <name evidence="18" type="ORF">PHATRDRAFT_30620</name>
</gene>
<dbReference type="PROSITE" id="PS00216">
    <property type="entry name" value="SUGAR_TRANSPORT_1"/>
    <property type="match status" value="1"/>
</dbReference>
<comment type="similarity">
    <text evidence="14">Belongs to the major facilitator superfamily. Sugar transporter (TC 2.A.1.1) family.</text>
</comment>
<dbReference type="OMA" id="VAEGKWH"/>
<dbReference type="InterPro" id="IPR045263">
    <property type="entry name" value="GLUT"/>
</dbReference>
<dbReference type="eggNOG" id="KOG0569">
    <property type="taxonomic scope" value="Eukaryota"/>
</dbReference>
<dbReference type="HOGENOM" id="CLU_001265_30_5_1"/>
<dbReference type="NCBIfam" id="TIGR00879">
    <property type="entry name" value="SP"/>
    <property type="match status" value="1"/>
</dbReference>
<keyword evidence="5 16" id="KW-1133">Transmembrane helix</keyword>
<evidence type="ECO:0000256" key="8">
    <source>
        <dbReference type="ARBA" id="ARBA00044648"/>
    </source>
</evidence>
<evidence type="ECO:0000256" key="14">
    <source>
        <dbReference type="RuleBase" id="RU003346"/>
    </source>
</evidence>
<dbReference type="Pfam" id="PF00083">
    <property type="entry name" value="Sugar_tr"/>
    <property type="match status" value="1"/>
</dbReference>
<comment type="subunit">
    <text evidence="2">Homodimer.</text>
</comment>
<feature type="domain" description="Major facilitator superfamily (MFS) profile" evidence="17">
    <location>
        <begin position="66"/>
        <end position="496"/>
    </location>
</feature>
<feature type="transmembrane region" description="Helical" evidence="16">
    <location>
        <begin position="105"/>
        <end position="126"/>
    </location>
</feature>
<feature type="compositionally biased region" description="Polar residues" evidence="15">
    <location>
        <begin position="45"/>
        <end position="56"/>
    </location>
</feature>
<comment type="catalytic activity">
    <reaction evidence="11">
        <text>D-glucosamine(out) = D-glucosamine(in)</text>
        <dbReference type="Rhea" id="RHEA:78423"/>
        <dbReference type="ChEBI" id="CHEBI:58723"/>
    </reaction>
    <physiologicalReaction direction="left-to-right" evidence="11">
        <dbReference type="Rhea" id="RHEA:78424"/>
    </physiologicalReaction>
</comment>
<reference evidence="19" key="2">
    <citation type="submission" date="2008-08" db="EMBL/GenBank/DDBJ databases">
        <authorList>
            <consortium name="Diatom Consortium"/>
            <person name="Grigoriev I."/>
            <person name="Grimwood J."/>
            <person name="Kuo A."/>
            <person name="Otillar R.P."/>
            <person name="Salamov A."/>
            <person name="Detter J.C."/>
            <person name="Lindquist E."/>
            <person name="Shapiro H."/>
            <person name="Lucas S."/>
            <person name="Glavina del Rio T."/>
            <person name="Pitluck S."/>
            <person name="Rokhsar D."/>
            <person name="Bowler C."/>
        </authorList>
    </citation>
    <scope>GENOME REANNOTATION</scope>
    <source>
        <strain evidence="19">CCAP 1055/1</strain>
    </source>
</reference>
<dbReference type="EMBL" id="CM000626">
    <property type="protein sequence ID" value="EEC43921.1"/>
    <property type="molecule type" value="Genomic_DNA"/>
</dbReference>
<feature type="transmembrane region" description="Helical" evidence="16">
    <location>
        <begin position="61"/>
        <end position="79"/>
    </location>
</feature>
<evidence type="ECO:0000313" key="18">
    <source>
        <dbReference type="EMBL" id="EEC43921.1"/>
    </source>
</evidence>
<comment type="catalytic activity">
    <reaction evidence="7">
        <text>D-galactose(in) = D-galactose(out)</text>
        <dbReference type="Rhea" id="RHEA:34915"/>
        <dbReference type="ChEBI" id="CHEBI:4139"/>
    </reaction>
    <physiologicalReaction direction="right-to-left" evidence="7">
        <dbReference type="Rhea" id="RHEA:34917"/>
    </physiologicalReaction>
</comment>
<dbReference type="PRINTS" id="PR00171">
    <property type="entry name" value="SUGRTRNSPORT"/>
</dbReference>
<dbReference type="PANTHER" id="PTHR23503:SF8">
    <property type="entry name" value="FACILITATED GLUCOSE TRANSPORTER PROTEIN 1"/>
    <property type="match status" value="1"/>
</dbReference>
<evidence type="ECO:0000256" key="16">
    <source>
        <dbReference type="SAM" id="Phobius"/>
    </source>
</evidence>
<dbReference type="InterPro" id="IPR005829">
    <property type="entry name" value="Sugar_transporter_CS"/>
</dbReference>
<feature type="compositionally biased region" description="Acidic residues" evidence="15">
    <location>
        <begin position="1"/>
        <end position="21"/>
    </location>
</feature>
<comment type="catalytic activity">
    <reaction evidence="8">
        <text>D-glucose(out) = D-glucose(in)</text>
        <dbReference type="Rhea" id="RHEA:60376"/>
        <dbReference type="ChEBI" id="CHEBI:4167"/>
    </reaction>
    <physiologicalReaction direction="left-to-right" evidence="8">
        <dbReference type="Rhea" id="RHEA:60377"/>
    </physiologicalReaction>
</comment>
<evidence type="ECO:0000256" key="12">
    <source>
        <dbReference type="ARBA" id="ARBA00044710"/>
    </source>
</evidence>
<dbReference type="RefSeq" id="XP_002184522.1">
    <property type="nucleotide sequence ID" value="XM_002184486.1"/>
</dbReference>
<feature type="region of interest" description="Disordered" evidence="15">
    <location>
        <begin position="1"/>
        <end position="56"/>
    </location>
</feature>
<evidence type="ECO:0000259" key="17">
    <source>
        <dbReference type="PROSITE" id="PS50850"/>
    </source>
</evidence>
<dbReference type="InterPro" id="IPR020846">
    <property type="entry name" value="MFS_dom"/>
</dbReference>
<dbReference type="InterPro" id="IPR003663">
    <property type="entry name" value="Sugar/inositol_transpt"/>
</dbReference>
<dbReference type="PaxDb" id="2850-Phatr30620"/>
<evidence type="ECO:0000256" key="7">
    <source>
        <dbReference type="ARBA" id="ARBA00044637"/>
    </source>
</evidence>
<feature type="transmembrane region" description="Helical" evidence="16">
    <location>
        <begin position="197"/>
        <end position="216"/>
    </location>
</feature>
<protein>
    <recommendedName>
        <fullName evidence="13">Hexose transporter 1</fullName>
    </recommendedName>
</protein>
<dbReference type="PANTHER" id="PTHR23503">
    <property type="entry name" value="SOLUTE CARRIER FAMILY 2"/>
    <property type="match status" value="1"/>
</dbReference>
<evidence type="ECO:0000256" key="4">
    <source>
        <dbReference type="ARBA" id="ARBA00022692"/>
    </source>
</evidence>
<name>B7GBW9_PHATC</name>
<dbReference type="GO" id="GO:0015149">
    <property type="term" value="F:hexose transmembrane transporter activity"/>
    <property type="evidence" value="ECO:0007669"/>
    <property type="project" value="TreeGrafter"/>
</dbReference>
<keyword evidence="3 14" id="KW-0813">Transport</keyword>
<evidence type="ECO:0000256" key="11">
    <source>
        <dbReference type="ARBA" id="ARBA00044668"/>
    </source>
</evidence>
<feature type="transmembrane region" description="Helical" evidence="16">
    <location>
        <begin position="312"/>
        <end position="333"/>
    </location>
</feature>
<evidence type="ECO:0000256" key="2">
    <source>
        <dbReference type="ARBA" id="ARBA00011738"/>
    </source>
</evidence>
<evidence type="ECO:0000256" key="6">
    <source>
        <dbReference type="ARBA" id="ARBA00023136"/>
    </source>
</evidence>
<dbReference type="InParanoid" id="B7GBW9"/>
<evidence type="ECO:0000256" key="10">
    <source>
        <dbReference type="ARBA" id="ARBA00044662"/>
    </source>
</evidence>
<keyword evidence="4 16" id="KW-0812">Transmembrane</keyword>
<sequence>MAPPDDYGDDERDTSSPDEETPLINNSASPINERNKSSNKGGGRSNDSTMPRSPSSPITSTLFWTVFIVTLGSSLQFGYGTGVMNNTESVIRAYFENELNQEYTLLQWSFTVSSYGIGGLIGALLGPKVFGRFCGRRTTLLINNCFLLSSSYMIVVAPVWWYQAVGRVLVGIVAGIATAVVPTYLSEISPVAIRGGIGTTHQLGITVGILLSQALSTPSLNLFGSESMWQWLFAVPLFCGLLQCVVLPLCPESPSYLYQHQGKEAARAAIVRFQSEEVADEYLAYIQEEDNEGNHTLTVIQLILDRSLRKQLIVGVMVQLMMQFSGIDAVFYYSSSVFRQADVADPELATTCLGIVNVFVTIFAIRYMDVAGRKTLLTYSLMGMCASFATLTASFLLKPVFPYMDQLSIIATTGIIVCFAFGPGCIAWFIIAEMFPLKGRDSAMAVGIFINWVANWLVALTFPILLKTCHGYTFLIFVATTAYFCFFAREYVPETKGRTIREVTEVFRDIPLSTC</sequence>
<reference evidence="18 19" key="1">
    <citation type="journal article" date="2008" name="Nature">
        <title>The Phaeodactylum genome reveals the evolutionary history of diatom genomes.</title>
        <authorList>
            <person name="Bowler C."/>
            <person name="Allen A.E."/>
            <person name="Badger J.H."/>
            <person name="Grimwood J."/>
            <person name="Jabbari K."/>
            <person name="Kuo A."/>
            <person name="Maheswari U."/>
            <person name="Martens C."/>
            <person name="Maumus F."/>
            <person name="Otillar R.P."/>
            <person name="Rayko E."/>
            <person name="Salamov A."/>
            <person name="Vandepoele K."/>
            <person name="Beszteri B."/>
            <person name="Gruber A."/>
            <person name="Heijde M."/>
            <person name="Katinka M."/>
            <person name="Mock T."/>
            <person name="Valentin K."/>
            <person name="Verret F."/>
            <person name="Berges J.A."/>
            <person name="Brownlee C."/>
            <person name="Cadoret J.P."/>
            <person name="Chiovitti A."/>
            <person name="Choi C.J."/>
            <person name="Coesel S."/>
            <person name="De Martino A."/>
            <person name="Detter J.C."/>
            <person name="Durkin C."/>
            <person name="Falciatore A."/>
            <person name="Fournet J."/>
            <person name="Haruta M."/>
            <person name="Huysman M.J."/>
            <person name="Jenkins B.D."/>
            <person name="Jiroutova K."/>
            <person name="Jorgensen R.E."/>
            <person name="Joubert Y."/>
            <person name="Kaplan A."/>
            <person name="Kroger N."/>
            <person name="Kroth P.G."/>
            <person name="La Roche J."/>
            <person name="Lindquist E."/>
            <person name="Lommer M."/>
            <person name="Martin-Jezequel V."/>
            <person name="Lopez P.J."/>
            <person name="Lucas S."/>
            <person name="Mangogna M."/>
            <person name="McGinnis K."/>
            <person name="Medlin L.K."/>
            <person name="Montsant A."/>
            <person name="Oudot-Le Secq M.P."/>
            <person name="Napoli C."/>
            <person name="Obornik M."/>
            <person name="Parker M.S."/>
            <person name="Petit J.L."/>
            <person name="Porcel B.M."/>
            <person name="Poulsen N."/>
            <person name="Robison M."/>
            <person name="Rychlewski L."/>
            <person name="Rynearson T.A."/>
            <person name="Schmutz J."/>
            <person name="Shapiro H."/>
            <person name="Siaut M."/>
            <person name="Stanley M."/>
            <person name="Sussman M.R."/>
            <person name="Taylor A.R."/>
            <person name="Vardi A."/>
            <person name="von Dassow P."/>
            <person name="Vyverman W."/>
            <person name="Willis A."/>
            <person name="Wyrwicz L.S."/>
            <person name="Rokhsar D.S."/>
            <person name="Weissenbach J."/>
            <person name="Armbrust E.V."/>
            <person name="Green B.R."/>
            <person name="Van de Peer Y."/>
            <person name="Grigoriev I.V."/>
        </authorList>
    </citation>
    <scope>NUCLEOTIDE SEQUENCE [LARGE SCALE GENOMIC DNA]</scope>
    <source>
        <strain evidence="18 19">CCAP 1055/1</strain>
    </source>
</reference>